<dbReference type="GO" id="GO:0006364">
    <property type="term" value="P:rRNA processing"/>
    <property type="evidence" value="ECO:0007669"/>
    <property type="project" value="UniProtKB-UniRule"/>
</dbReference>
<dbReference type="PANTHER" id="PTHR39156">
    <property type="entry name" value="RIBONUCLEASE M5"/>
    <property type="match status" value="1"/>
</dbReference>
<evidence type="ECO:0000313" key="14">
    <source>
        <dbReference type="EMBL" id="EHL14963.1"/>
    </source>
</evidence>
<keyword evidence="2 11" id="KW-0690">Ribosome biogenesis</keyword>
<dbReference type="OrthoDB" id="9791329at2"/>
<dbReference type="PANTHER" id="PTHR39156:SF1">
    <property type="entry name" value="RIBONUCLEASE M5"/>
    <property type="match status" value="1"/>
</dbReference>
<evidence type="ECO:0000256" key="11">
    <source>
        <dbReference type="HAMAP-Rule" id="MF_01469"/>
    </source>
</evidence>
<dbReference type="EMBL" id="AFZF02000008">
    <property type="protein sequence ID" value="EHL14963.1"/>
    <property type="molecule type" value="Genomic_DNA"/>
</dbReference>
<dbReference type="HOGENOM" id="CLU_109405_0_0_9"/>
<keyword evidence="8 11" id="KW-0378">Hydrolase</keyword>
<dbReference type="AlphaFoldDB" id="G9WXD0"/>
<comment type="subcellular location">
    <subcellularLocation>
        <location evidence="11">Cytoplasm</location>
    </subcellularLocation>
</comment>
<keyword evidence="1 11" id="KW-0963">Cytoplasm</keyword>
<evidence type="ECO:0000256" key="8">
    <source>
        <dbReference type="ARBA" id="ARBA00022801"/>
    </source>
</evidence>
<evidence type="ECO:0000256" key="9">
    <source>
        <dbReference type="ARBA" id="ARBA00022842"/>
    </source>
</evidence>
<evidence type="ECO:0000313" key="16">
    <source>
        <dbReference type="Proteomes" id="UP000006437"/>
    </source>
</evidence>
<dbReference type="SMART" id="SM00493">
    <property type="entry name" value="TOPRIM"/>
    <property type="match status" value="1"/>
</dbReference>
<sequence>MCRLKIKEIIVVEGKDDVSAVKKAVDAQVIMTNGYSLDKKSQDLIKKASTIGNIIILTDSDYAGETIRKRVEKIAGKQNCKHAFIPREQSTKDGDIGVENARPDSIIEALTKARCIRSDKTDTFSIYDMMQNKLQGGENSSLKRDYIGKFLGIGYSNAKQFLYRLNNFEITREEFELALQKYEEEDKNAN</sequence>
<dbReference type="Proteomes" id="UP000006437">
    <property type="component" value="Unassembled WGS sequence"/>
</dbReference>
<dbReference type="PATRIC" id="fig|796937.3.peg.20"/>
<evidence type="ECO:0000256" key="6">
    <source>
        <dbReference type="ARBA" id="ARBA00022730"/>
    </source>
</evidence>
<evidence type="ECO:0000256" key="1">
    <source>
        <dbReference type="ARBA" id="ARBA00022490"/>
    </source>
</evidence>
<dbReference type="GO" id="GO:0046872">
    <property type="term" value="F:metal ion binding"/>
    <property type="evidence" value="ECO:0007669"/>
    <property type="project" value="UniProtKB-KW"/>
</dbReference>
<dbReference type="CDD" id="cd01027">
    <property type="entry name" value="TOPRIM_RNase_M5_like"/>
    <property type="match status" value="1"/>
</dbReference>
<dbReference type="Proteomes" id="UP000017818">
    <property type="component" value="Unassembled WGS sequence"/>
</dbReference>
<comment type="catalytic activity">
    <reaction evidence="11">
        <text>Endonucleolytic cleavage of RNA, removing 21 and 42 nucleotides, respectively, from the 5'- and 3'-termini of a 5S-rRNA precursor.</text>
        <dbReference type="EC" id="3.1.26.8"/>
    </reaction>
</comment>
<protein>
    <recommendedName>
        <fullName evidence="11 12">Ribonuclease M5</fullName>
        <ecNumber evidence="11 12">3.1.26.8</ecNumber>
    </recommendedName>
    <alternativeName>
        <fullName evidence="11">RNase M5</fullName>
    </alternativeName>
    <alternativeName>
        <fullName evidence="11">Ribosomal RNA terminal maturase M5</fullName>
    </alternativeName>
</protein>
<accession>G9WXD0</accession>
<gene>
    <name evidence="11" type="primary">rnmV</name>
    <name evidence="15" type="ORF">HMPREF9629_00019</name>
    <name evidence="14" type="ORF">HMPREF9630_00804</name>
</gene>
<evidence type="ECO:0000256" key="12">
    <source>
        <dbReference type="NCBIfam" id="TIGR00334"/>
    </source>
</evidence>
<evidence type="ECO:0000256" key="5">
    <source>
        <dbReference type="ARBA" id="ARBA00022723"/>
    </source>
</evidence>
<dbReference type="InterPro" id="IPR034141">
    <property type="entry name" value="TOPRIM_RNase_M5-like"/>
</dbReference>
<proteinExistence type="inferred from homology"/>
<dbReference type="NCBIfam" id="TIGR00334">
    <property type="entry name" value="5S_RNA_mat_M5"/>
    <property type="match status" value="1"/>
</dbReference>
<evidence type="ECO:0000256" key="10">
    <source>
        <dbReference type="ARBA" id="ARBA00022884"/>
    </source>
</evidence>
<dbReference type="InterPro" id="IPR006171">
    <property type="entry name" value="TOPRIM_dom"/>
</dbReference>
<accession>V9HJM2</accession>
<evidence type="ECO:0000313" key="15">
    <source>
        <dbReference type="EMBL" id="EHL16777.1"/>
    </source>
</evidence>
<dbReference type="Pfam" id="PF01751">
    <property type="entry name" value="Toprim"/>
    <property type="match status" value="1"/>
</dbReference>
<evidence type="ECO:0000256" key="3">
    <source>
        <dbReference type="ARBA" id="ARBA00022552"/>
    </source>
</evidence>
<dbReference type="EC" id="3.1.26.8" evidence="11 12"/>
<evidence type="ECO:0000256" key="2">
    <source>
        <dbReference type="ARBA" id="ARBA00022517"/>
    </source>
</evidence>
<dbReference type="GO" id="GO:0019843">
    <property type="term" value="F:rRNA binding"/>
    <property type="evidence" value="ECO:0007669"/>
    <property type="project" value="UniProtKB-KW"/>
</dbReference>
<dbReference type="EMBL" id="AFZE01000001">
    <property type="protein sequence ID" value="EHL16777.1"/>
    <property type="molecule type" value="Genomic_DNA"/>
</dbReference>
<organism evidence="15 16">
    <name type="scientific">Peptoanaerobacter stomatis</name>
    <dbReference type="NCBI Taxonomy" id="796937"/>
    <lineage>
        <taxon>Bacteria</taxon>
        <taxon>Bacillati</taxon>
        <taxon>Bacillota</taxon>
        <taxon>Clostridia</taxon>
        <taxon>Peptostreptococcales</taxon>
        <taxon>Filifactoraceae</taxon>
        <taxon>Peptoanaerobacter</taxon>
    </lineage>
</organism>
<reference evidence="14 17" key="2">
    <citation type="submission" date="2012-05" db="EMBL/GenBank/DDBJ databases">
        <title>The Genome Sequence of Eubacteriaceae bacterium CM2.</title>
        <authorList>
            <consortium name="The Broad Institute Genome Sequencing Platform"/>
            <person name="Earl A."/>
            <person name="Ward D."/>
            <person name="Feldgarden M."/>
            <person name="Gevers D."/>
            <person name="Sizova M."/>
            <person name="Hazen A."/>
            <person name="Epstein S."/>
            <person name="Walker B."/>
            <person name="Young S.K."/>
            <person name="Zeng Q."/>
            <person name="Gargeya S."/>
            <person name="Fitzgerald M."/>
            <person name="Haas B."/>
            <person name="Abouelleil A."/>
            <person name="Alvarado L."/>
            <person name="Arachchi H.M."/>
            <person name="Berlin A."/>
            <person name="Chapman S.B."/>
            <person name="Goldberg J."/>
            <person name="Griggs A."/>
            <person name="Gujja S."/>
            <person name="Hansen M."/>
            <person name="Howarth C."/>
            <person name="Imamovic A."/>
            <person name="Larimer J."/>
            <person name="McCowen C."/>
            <person name="Montmayeur A."/>
            <person name="Murphy C."/>
            <person name="Neiman D."/>
            <person name="Pearson M."/>
            <person name="Priest M."/>
            <person name="Roberts A."/>
            <person name="Saif S."/>
            <person name="Shea T."/>
            <person name="Sisk P."/>
            <person name="Sykes S."/>
            <person name="Wortman J."/>
            <person name="Nusbaum C."/>
            <person name="Birren B."/>
        </authorList>
    </citation>
    <scope>NUCLEOTIDE SEQUENCE [LARGE SCALE GENOMIC DNA]</scope>
    <source>
        <strain evidence="14 17">CM2</strain>
    </source>
</reference>
<dbReference type="RefSeq" id="WP_009524256.1">
    <property type="nucleotide sequence ID" value="NZ_JBQMYE010000007.1"/>
</dbReference>
<name>G9WXD0_9FIRM</name>
<comment type="function">
    <text evidence="11">Required for correct processing of both the 5' and 3' ends of 5S rRNA precursor. Cleaves both sides of a double-stranded region yielding mature 5S rRNA in one step.</text>
</comment>
<dbReference type="InterPro" id="IPR004466">
    <property type="entry name" value="RNase_M5"/>
</dbReference>
<dbReference type="GO" id="GO:0005737">
    <property type="term" value="C:cytoplasm"/>
    <property type="evidence" value="ECO:0007669"/>
    <property type="project" value="UniProtKB-SubCell"/>
</dbReference>
<comment type="caution">
    <text evidence="15">The sequence shown here is derived from an EMBL/GenBank/DDBJ whole genome shotgun (WGS) entry which is preliminary data.</text>
</comment>
<keyword evidence="9" id="KW-0460">Magnesium</keyword>
<keyword evidence="4 11" id="KW-0540">Nuclease</keyword>
<evidence type="ECO:0000256" key="4">
    <source>
        <dbReference type="ARBA" id="ARBA00022722"/>
    </source>
</evidence>
<dbReference type="Pfam" id="PF13331">
    <property type="entry name" value="DUF4093"/>
    <property type="match status" value="1"/>
</dbReference>
<keyword evidence="3 11" id="KW-0698">rRNA processing</keyword>
<comment type="similarity">
    <text evidence="11">Belongs to the ribonuclease M5 family.</text>
</comment>
<dbReference type="HAMAP" id="MF_01469">
    <property type="entry name" value="RNase_M5"/>
    <property type="match status" value="1"/>
</dbReference>
<keyword evidence="5" id="KW-0479">Metal-binding</keyword>
<feature type="domain" description="Toprim" evidence="13">
    <location>
        <begin position="7"/>
        <end position="90"/>
    </location>
</feature>
<keyword evidence="7 11" id="KW-0255">Endonuclease</keyword>
<evidence type="ECO:0000256" key="7">
    <source>
        <dbReference type="ARBA" id="ARBA00022759"/>
    </source>
</evidence>
<dbReference type="GO" id="GO:0043822">
    <property type="term" value="F:ribonuclease M5 activity"/>
    <property type="evidence" value="ECO:0007669"/>
    <property type="project" value="UniProtKB-UniRule"/>
</dbReference>
<dbReference type="SUPFAM" id="SSF110455">
    <property type="entry name" value="Toprim domain"/>
    <property type="match status" value="1"/>
</dbReference>
<keyword evidence="10 11" id="KW-0694">RNA-binding</keyword>
<dbReference type="Gene3D" id="3.40.1360.10">
    <property type="match status" value="1"/>
</dbReference>
<evidence type="ECO:0000313" key="17">
    <source>
        <dbReference type="Proteomes" id="UP000017818"/>
    </source>
</evidence>
<dbReference type="InterPro" id="IPR025156">
    <property type="entry name" value="RNase_M5_C"/>
</dbReference>
<dbReference type="PROSITE" id="PS50880">
    <property type="entry name" value="TOPRIM"/>
    <property type="match status" value="1"/>
</dbReference>
<keyword evidence="6 11" id="KW-0699">rRNA-binding</keyword>
<reference evidence="15 16" key="1">
    <citation type="submission" date="2011-08" db="EMBL/GenBank/DDBJ databases">
        <title>The Genome Sequence of Eubacteriaceae bacterium ACC19a.</title>
        <authorList>
            <consortium name="The Broad Institute Genome Sequencing Platform"/>
            <person name="Earl A."/>
            <person name="Ward D."/>
            <person name="Feldgarden M."/>
            <person name="Gevers D."/>
            <person name="Sizova M."/>
            <person name="Hazen A."/>
            <person name="Epstein S."/>
            <person name="Young S.K."/>
            <person name="Zeng Q."/>
            <person name="Gargeya S."/>
            <person name="Fitzgerald M."/>
            <person name="Haas B."/>
            <person name="Abouelleil A."/>
            <person name="Alvarado L."/>
            <person name="Arachchi H.M."/>
            <person name="Berlin A."/>
            <person name="Brown A."/>
            <person name="Chapman S.B."/>
            <person name="Chen Z."/>
            <person name="Dunbar C."/>
            <person name="Freedman E."/>
            <person name="Gearin G."/>
            <person name="Gellesch M."/>
            <person name="Goldberg J."/>
            <person name="Griggs A."/>
            <person name="Gujja S."/>
            <person name="Heiman D."/>
            <person name="Howarth C."/>
            <person name="Larson L."/>
            <person name="Lui A."/>
            <person name="MacDonald P.J.P."/>
            <person name="Montmayeur A."/>
            <person name="Murphy C."/>
            <person name="Neiman D."/>
            <person name="Pearson M."/>
            <person name="Priest M."/>
            <person name="Roberts A."/>
            <person name="Saif S."/>
            <person name="Shea T."/>
            <person name="Shenoy N."/>
            <person name="Sisk P."/>
            <person name="Stolte C."/>
            <person name="Sykes S."/>
            <person name="Wortman J."/>
            <person name="Nusbaum C."/>
            <person name="Birren B."/>
        </authorList>
    </citation>
    <scope>NUCLEOTIDE SEQUENCE [LARGE SCALE GENOMIC DNA]</scope>
    <source>
        <strain evidence="15 16">ACC19a</strain>
    </source>
</reference>
<evidence type="ECO:0000259" key="13">
    <source>
        <dbReference type="PROSITE" id="PS50880"/>
    </source>
</evidence>